<feature type="signal peptide" evidence="4">
    <location>
        <begin position="1"/>
        <end position="20"/>
    </location>
</feature>
<dbReference type="PANTHER" id="PTHR31673">
    <property type="entry name" value="PROTEIN COBRA"/>
    <property type="match status" value="1"/>
</dbReference>
<dbReference type="PANTHER" id="PTHR31673:SF42">
    <property type="entry name" value="COBRA-LIKE PROTEIN"/>
    <property type="match status" value="1"/>
</dbReference>
<dbReference type="GO" id="GO:0005886">
    <property type="term" value="C:plasma membrane"/>
    <property type="evidence" value="ECO:0007669"/>
    <property type="project" value="TreeGrafter"/>
</dbReference>
<name>A0A453QL37_AEGTS</name>
<dbReference type="STRING" id="200361.A0A453QL37"/>
<reference evidence="7" key="2">
    <citation type="journal article" date="2017" name="Nat. Plants">
        <title>The Aegilops tauschii genome reveals multiple impacts of transposons.</title>
        <authorList>
            <person name="Zhao G."/>
            <person name="Zou C."/>
            <person name="Li K."/>
            <person name="Wang K."/>
            <person name="Li T."/>
            <person name="Gao L."/>
            <person name="Zhang X."/>
            <person name="Wang H."/>
            <person name="Yang Z."/>
            <person name="Liu X."/>
            <person name="Jiang W."/>
            <person name="Mao L."/>
            <person name="Kong X."/>
            <person name="Jiao Y."/>
            <person name="Jia J."/>
        </authorList>
    </citation>
    <scope>NUCLEOTIDE SEQUENCE [LARGE SCALE GENOMIC DNA]</scope>
    <source>
        <strain evidence="7">cv. AL8/78</strain>
    </source>
</reference>
<reference evidence="6" key="5">
    <citation type="journal article" date="2021" name="G3 (Bethesda)">
        <title>Aegilops tauschii genome assembly Aet v5.0 features greater sequence contiguity and improved annotation.</title>
        <authorList>
            <person name="Wang L."/>
            <person name="Zhu T."/>
            <person name="Rodriguez J.C."/>
            <person name="Deal K.R."/>
            <person name="Dubcovsky J."/>
            <person name="McGuire P.E."/>
            <person name="Lux T."/>
            <person name="Spannagl M."/>
            <person name="Mayer K.F.X."/>
            <person name="Baldrich P."/>
            <person name="Meyers B.C."/>
            <person name="Huo N."/>
            <person name="Gu Y.Q."/>
            <person name="Zhou H."/>
            <person name="Devos K.M."/>
            <person name="Bennetzen J.L."/>
            <person name="Unver T."/>
            <person name="Budak H."/>
            <person name="Gulick P.J."/>
            <person name="Galiba G."/>
            <person name="Kalapos B."/>
            <person name="Nelson D.R."/>
            <person name="Li P."/>
            <person name="You F.M."/>
            <person name="Luo M.C."/>
            <person name="Dvorak J."/>
        </authorList>
    </citation>
    <scope>NUCLEOTIDE SEQUENCE [LARGE SCALE GENOMIC DNA]</scope>
    <source>
        <strain evidence="6">cv. AL8/78</strain>
    </source>
</reference>
<reference evidence="6" key="3">
    <citation type="journal article" date="2017" name="Nature">
        <title>Genome sequence of the progenitor of the wheat D genome Aegilops tauschii.</title>
        <authorList>
            <person name="Luo M.C."/>
            <person name="Gu Y.Q."/>
            <person name="Puiu D."/>
            <person name="Wang H."/>
            <person name="Twardziok S.O."/>
            <person name="Deal K.R."/>
            <person name="Huo N."/>
            <person name="Zhu T."/>
            <person name="Wang L."/>
            <person name="Wang Y."/>
            <person name="McGuire P.E."/>
            <person name="Liu S."/>
            <person name="Long H."/>
            <person name="Ramasamy R.K."/>
            <person name="Rodriguez J.C."/>
            <person name="Van S.L."/>
            <person name="Yuan L."/>
            <person name="Wang Z."/>
            <person name="Xia Z."/>
            <person name="Xiao L."/>
            <person name="Anderson O.D."/>
            <person name="Ouyang S."/>
            <person name="Liang Y."/>
            <person name="Zimin A.V."/>
            <person name="Pertea G."/>
            <person name="Qi P."/>
            <person name="Bennetzen J.L."/>
            <person name="Dai X."/>
            <person name="Dawson M.W."/>
            <person name="Muller H.G."/>
            <person name="Kugler K."/>
            <person name="Rivarola-Duarte L."/>
            <person name="Spannagl M."/>
            <person name="Mayer K.F.X."/>
            <person name="Lu F.H."/>
            <person name="Bevan M.W."/>
            <person name="Leroy P."/>
            <person name="Li P."/>
            <person name="You F.M."/>
            <person name="Sun Q."/>
            <person name="Liu Z."/>
            <person name="Lyons E."/>
            <person name="Wicker T."/>
            <person name="Salzberg S.L."/>
            <person name="Devos K.M."/>
            <person name="Dvorak J."/>
        </authorList>
    </citation>
    <scope>NUCLEOTIDE SEQUENCE [LARGE SCALE GENOMIC DNA]</scope>
    <source>
        <strain evidence="6">cv. AL8/78</strain>
    </source>
</reference>
<sequence length="115" mass="13053">TWNMTCTYSQFCALRSSTCCLSLSVFYSDTLVTCPKCSSGCQDNSTKPGICVEGNLPYLDSVMNGQDKNGLAPLVQCTTHMCPIRVHWHVKANYKVYWRAKIIVTNFNYRMNYSQ</sequence>
<dbReference type="InterPro" id="IPR006918">
    <property type="entry name" value="COBRA_pln"/>
</dbReference>
<dbReference type="Pfam" id="PF25079">
    <property type="entry name" value="COB_C"/>
    <property type="match status" value="1"/>
</dbReference>
<keyword evidence="3" id="KW-0325">Glycoprotein</keyword>
<evidence type="ECO:0000256" key="4">
    <source>
        <dbReference type="SAM" id="SignalP"/>
    </source>
</evidence>
<keyword evidence="7" id="KW-1185">Reference proteome</keyword>
<dbReference type="Proteomes" id="UP000015105">
    <property type="component" value="Chromosome 7D"/>
</dbReference>
<organism evidence="6 7">
    <name type="scientific">Aegilops tauschii subsp. strangulata</name>
    <name type="common">Goatgrass</name>
    <dbReference type="NCBI Taxonomy" id="200361"/>
    <lineage>
        <taxon>Eukaryota</taxon>
        <taxon>Viridiplantae</taxon>
        <taxon>Streptophyta</taxon>
        <taxon>Embryophyta</taxon>
        <taxon>Tracheophyta</taxon>
        <taxon>Spermatophyta</taxon>
        <taxon>Magnoliopsida</taxon>
        <taxon>Liliopsida</taxon>
        <taxon>Poales</taxon>
        <taxon>Poaceae</taxon>
        <taxon>BOP clade</taxon>
        <taxon>Pooideae</taxon>
        <taxon>Triticodae</taxon>
        <taxon>Triticeae</taxon>
        <taxon>Triticinae</taxon>
        <taxon>Aegilops</taxon>
    </lineage>
</organism>
<evidence type="ECO:0000259" key="5">
    <source>
        <dbReference type="Pfam" id="PF25079"/>
    </source>
</evidence>
<reference evidence="7" key="1">
    <citation type="journal article" date="2014" name="Science">
        <title>Ancient hybridizations among the ancestral genomes of bread wheat.</title>
        <authorList>
            <consortium name="International Wheat Genome Sequencing Consortium,"/>
            <person name="Marcussen T."/>
            <person name="Sandve S.R."/>
            <person name="Heier L."/>
            <person name="Spannagl M."/>
            <person name="Pfeifer M."/>
            <person name="Jakobsen K.S."/>
            <person name="Wulff B.B."/>
            <person name="Steuernagel B."/>
            <person name="Mayer K.F."/>
            <person name="Olsen O.A."/>
        </authorList>
    </citation>
    <scope>NUCLEOTIDE SEQUENCE [LARGE SCALE GENOMIC DNA]</scope>
    <source>
        <strain evidence="7">cv. AL8/78</strain>
    </source>
</reference>
<accession>A0A453QL37</accession>
<evidence type="ECO:0000256" key="3">
    <source>
        <dbReference type="ARBA" id="ARBA00023180"/>
    </source>
</evidence>
<reference evidence="6" key="4">
    <citation type="submission" date="2019-03" db="UniProtKB">
        <authorList>
            <consortium name="EnsemblPlants"/>
        </authorList>
    </citation>
    <scope>IDENTIFICATION</scope>
</reference>
<feature type="domain" description="COBRA C-terminal" evidence="5">
    <location>
        <begin position="18"/>
        <end position="115"/>
    </location>
</feature>
<comment type="similarity">
    <text evidence="1">Belongs to the COBRA family.</text>
</comment>
<evidence type="ECO:0000256" key="2">
    <source>
        <dbReference type="ARBA" id="ARBA00022729"/>
    </source>
</evidence>
<evidence type="ECO:0000313" key="6">
    <source>
        <dbReference type="EnsemblPlants" id="AET7Gv20217500.1"/>
    </source>
</evidence>
<feature type="chain" id="PRO_5019557094" description="COBRA C-terminal domain-containing protein" evidence="4">
    <location>
        <begin position="21"/>
        <end position="115"/>
    </location>
</feature>
<dbReference type="AlphaFoldDB" id="A0A453QL37"/>
<dbReference type="InterPro" id="IPR056900">
    <property type="entry name" value="COB_C"/>
</dbReference>
<proteinExistence type="inferred from homology"/>
<evidence type="ECO:0000313" key="7">
    <source>
        <dbReference type="Proteomes" id="UP000015105"/>
    </source>
</evidence>
<dbReference type="GO" id="GO:0052324">
    <property type="term" value="P:plant-type cell wall cellulose biosynthetic process"/>
    <property type="evidence" value="ECO:0007669"/>
    <property type="project" value="TreeGrafter"/>
</dbReference>
<keyword evidence="2 4" id="KW-0732">Signal</keyword>
<dbReference type="Gramene" id="AET7Gv20217500.1">
    <property type="protein sequence ID" value="AET7Gv20217500.1"/>
    <property type="gene ID" value="AET7Gv20217500"/>
</dbReference>
<dbReference type="GO" id="GO:0010215">
    <property type="term" value="P:cellulose microfibril organization"/>
    <property type="evidence" value="ECO:0007669"/>
    <property type="project" value="InterPro"/>
</dbReference>
<evidence type="ECO:0000256" key="1">
    <source>
        <dbReference type="ARBA" id="ARBA00005507"/>
    </source>
</evidence>
<protein>
    <recommendedName>
        <fullName evidence="5">COBRA C-terminal domain-containing protein</fullName>
    </recommendedName>
</protein>
<dbReference type="EnsemblPlants" id="AET7Gv20217500.1">
    <property type="protein sequence ID" value="AET7Gv20217500.1"/>
    <property type="gene ID" value="AET7Gv20217500"/>
</dbReference>